<keyword evidence="2" id="KW-0472">Membrane</keyword>
<evidence type="ECO:0000256" key="1">
    <source>
        <dbReference type="SAM" id="MobiDB-lite"/>
    </source>
</evidence>
<keyword evidence="3" id="KW-0732">Signal</keyword>
<dbReference type="Proteomes" id="UP000639606">
    <property type="component" value="Unassembled WGS sequence"/>
</dbReference>
<feature type="chain" id="PRO_5038898115" description="LPXTG-motif cell wall-anchored protein" evidence="3">
    <location>
        <begin position="26"/>
        <end position="243"/>
    </location>
</feature>
<keyword evidence="2" id="KW-1133">Transmembrane helix</keyword>
<dbReference type="PROSITE" id="PS51318">
    <property type="entry name" value="TAT"/>
    <property type="match status" value="1"/>
</dbReference>
<dbReference type="InterPro" id="IPR006311">
    <property type="entry name" value="TAT_signal"/>
</dbReference>
<name>A0A918ED12_9PSEU</name>
<reference evidence="4" key="1">
    <citation type="journal article" date="2014" name="Int. J. Syst. Evol. Microbiol.">
        <title>Complete genome sequence of Corynebacterium casei LMG S-19264T (=DSM 44701T), isolated from a smear-ripened cheese.</title>
        <authorList>
            <consortium name="US DOE Joint Genome Institute (JGI-PGF)"/>
            <person name="Walter F."/>
            <person name="Albersmeier A."/>
            <person name="Kalinowski J."/>
            <person name="Ruckert C."/>
        </authorList>
    </citation>
    <scope>NUCLEOTIDE SEQUENCE</scope>
    <source>
        <strain evidence="4">JCM 3313</strain>
    </source>
</reference>
<protein>
    <recommendedName>
        <fullName evidence="6">LPXTG-motif cell wall-anchored protein</fullName>
    </recommendedName>
</protein>
<dbReference type="EMBL" id="BMRG01000002">
    <property type="protein sequence ID" value="GGP44368.1"/>
    <property type="molecule type" value="Genomic_DNA"/>
</dbReference>
<feature type="region of interest" description="Disordered" evidence="1">
    <location>
        <begin position="144"/>
        <end position="203"/>
    </location>
</feature>
<comment type="caution">
    <text evidence="4">The sequence shown here is derived from an EMBL/GenBank/DDBJ whole genome shotgun (WGS) entry which is preliminary data.</text>
</comment>
<feature type="transmembrane region" description="Helical" evidence="2">
    <location>
        <begin position="215"/>
        <end position="233"/>
    </location>
</feature>
<evidence type="ECO:0008006" key="6">
    <source>
        <dbReference type="Google" id="ProtNLM"/>
    </source>
</evidence>
<organism evidence="4 5">
    <name type="scientific">Saccharothrix coeruleofusca</name>
    <dbReference type="NCBI Taxonomy" id="33919"/>
    <lineage>
        <taxon>Bacteria</taxon>
        <taxon>Bacillati</taxon>
        <taxon>Actinomycetota</taxon>
        <taxon>Actinomycetes</taxon>
        <taxon>Pseudonocardiales</taxon>
        <taxon>Pseudonocardiaceae</taxon>
        <taxon>Saccharothrix</taxon>
    </lineage>
</organism>
<proteinExistence type="predicted"/>
<dbReference type="AlphaFoldDB" id="A0A918ED12"/>
<reference evidence="4" key="2">
    <citation type="submission" date="2020-09" db="EMBL/GenBank/DDBJ databases">
        <authorList>
            <person name="Sun Q."/>
            <person name="Ohkuma M."/>
        </authorList>
    </citation>
    <scope>NUCLEOTIDE SEQUENCE</scope>
    <source>
        <strain evidence="4">JCM 3313</strain>
    </source>
</reference>
<evidence type="ECO:0000256" key="3">
    <source>
        <dbReference type="SAM" id="SignalP"/>
    </source>
</evidence>
<evidence type="ECO:0000313" key="5">
    <source>
        <dbReference type="Proteomes" id="UP000639606"/>
    </source>
</evidence>
<gene>
    <name evidence="4" type="ORF">GCM10010185_15100</name>
</gene>
<feature type="compositionally biased region" description="Low complexity" evidence="1">
    <location>
        <begin position="144"/>
        <end position="202"/>
    </location>
</feature>
<accession>A0A918ED12</accession>
<evidence type="ECO:0000256" key="2">
    <source>
        <dbReference type="SAM" id="Phobius"/>
    </source>
</evidence>
<feature type="signal peptide" evidence="3">
    <location>
        <begin position="1"/>
        <end position="25"/>
    </location>
</feature>
<keyword evidence="5" id="KW-1185">Reference proteome</keyword>
<evidence type="ECO:0000313" key="4">
    <source>
        <dbReference type="EMBL" id="GGP44368.1"/>
    </source>
</evidence>
<sequence length="243" mass="24872">MRMTARRFVLTAVALAATTFSALPAALATEAPDPGDPRATARSGNLAWDHRDSCRTAGLTGTAYEKGLTSTQTATHLTITGFNGYEVTGVVVKGGNAYNVYPVDKLGELPWADLHSPLLANKNAGVPAISHWFFCATKSTTTTTTTTTTVATTTPTQSTTDATTPTTTAPTTTAETTGASTTGESAAESTTTTTTPVAAASPSDDDLANTGFGSLWLLFAGLGLVAAGALAVASPKLRALLRR</sequence>
<keyword evidence="2" id="KW-0812">Transmembrane</keyword>